<reference evidence="1 2" key="1">
    <citation type="submission" date="2011-08" db="EMBL/GenBank/DDBJ databases">
        <title>The Genome Sequence of Clostridium hathewayi WAL-18680.</title>
        <authorList>
            <consortium name="The Broad Institute Genome Sequencing Platform"/>
            <person name="Earl A."/>
            <person name="Ward D."/>
            <person name="Feldgarden M."/>
            <person name="Gevers D."/>
            <person name="Finegold S.M."/>
            <person name="Summanen P.H."/>
            <person name="Molitoris D.R."/>
            <person name="Song M."/>
            <person name="Daigneault M."/>
            <person name="Allen-Vercoe E."/>
            <person name="Young S.K."/>
            <person name="Zeng Q."/>
            <person name="Gargeya S."/>
            <person name="Fitzgerald M."/>
            <person name="Haas B."/>
            <person name="Abouelleil A."/>
            <person name="Alvarado L."/>
            <person name="Arachchi H.M."/>
            <person name="Berlin A."/>
            <person name="Brown A."/>
            <person name="Chapman S.B."/>
            <person name="Chen Z."/>
            <person name="Dunbar C."/>
            <person name="Freedman E."/>
            <person name="Gearin G."/>
            <person name="Gellesch M."/>
            <person name="Goldberg J."/>
            <person name="Griggs A."/>
            <person name="Gujja S."/>
            <person name="Heiman D."/>
            <person name="Howarth C."/>
            <person name="Larson L."/>
            <person name="Lui A."/>
            <person name="MacDonald P.J.P."/>
            <person name="Montmayeur A."/>
            <person name="Murphy C."/>
            <person name="Neiman D."/>
            <person name="Pearson M."/>
            <person name="Priest M."/>
            <person name="Roberts A."/>
            <person name="Saif S."/>
            <person name="Shea T."/>
            <person name="Shenoy N."/>
            <person name="Sisk P."/>
            <person name="Stolte C."/>
            <person name="Sykes S."/>
            <person name="Wortman J."/>
            <person name="Nusbaum C."/>
            <person name="Birren B."/>
        </authorList>
    </citation>
    <scope>NUCLEOTIDE SEQUENCE [LARGE SCALE GENOMIC DNA]</scope>
    <source>
        <strain evidence="1 2">WAL-18680</strain>
    </source>
</reference>
<evidence type="ECO:0008006" key="3">
    <source>
        <dbReference type="Google" id="ProtNLM"/>
    </source>
</evidence>
<protein>
    <recommendedName>
        <fullName evidence="3">GRAM domain-containing protein</fullName>
    </recommendedName>
</protein>
<keyword evidence="2" id="KW-1185">Reference proteome</keyword>
<gene>
    <name evidence="1" type="ORF">HMPREF9473_02681</name>
</gene>
<accession>G5IGQ3</accession>
<name>G5IGQ3_9FIRM</name>
<dbReference type="HOGENOM" id="CLU_2192369_0_0_9"/>
<organism evidence="1 2">
    <name type="scientific">Hungatella hathewayi WAL-18680</name>
    <dbReference type="NCBI Taxonomy" id="742737"/>
    <lineage>
        <taxon>Bacteria</taxon>
        <taxon>Bacillati</taxon>
        <taxon>Bacillota</taxon>
        <taxon>Clostridia</taxon>
        <taxon>Lachnospirales</taxon>
        <taxon>Lachnospiraceae</taxon>
        <taxon>Hungatella</taxon>
    </lineage>
</organism>
<dbReference type="Gene3D" id="2.30.29.30">
    <property type="entry name" value="Pleckstrin-homology domain (PH domain)/Phosphotyrosine-binding domain (PTB)"/>
    <property type="match status" value="1"/>
</dbReference>
<sequence>MADLFELHDGEAVEKEVKGDYWEKNLGLYSQKTGKYWFTNERIIFRGGFAVALDVSYSEIEAVSLCNVGPFVQFLPTGIKVKMKDGKSYKLSVLKRKELLNFIKSKL</sequence>
<dbReference type="EMBL" id="ADLN01000060">
    <property type="protein sequence ID" value="EHI59374.1"/>
    <property type="molecule type" value="Genomic_DNA"/>
</dbReference>
<dbReference type="Proteomes" id="UP000005384">
    <property type="component" value="Unassembled WGS sequence"/>
</dbReference>
<dbReference type="OrthoDB" id="1928929at2"/>
<evidence type="ECO:0000313" key="2">
    <source>
        <dbReference type="Proteomes" id="UP000005384"/>
    </source>
</evidence>
<comment type="caution">
    <text evidence="1">The sequence shown here is derived from an EMBL/GenBank/DDBJ whole genome shotgun (WGS) entry which is preliminary data.</text>
</comment>
<dbReference type="PATRIC" id="fig|742737.3.peg.2692"/>
<dbReference type="InterPro" id="IPR011993">
    <property type="entry name" value="PH-like_dom_sf"/>
</dbReference>
<dbReference type="AlphaFoldDB" id="G5IGQ3"/>
<proteinExistence type="predicted"/>
<evidence type="ECO:0000313" key="1">
    <source>
        <dbReference type="EMBL" id="EHI59374.1"/>
    </source>
</evidence>
<dbReference type="RefSeq" id="WP_006780660.1">
    <property type="nucleotide sequence ID" value="NZ_CP040506.1"/>
</dbReference>